<feature type="compositionally biased region" description="Polar residues" evidence="4">
    <location>
        <begin position="730"/>
        <end position="741"/>
    </location>
</feature>
<dbReference type="SMART" id="SM00248">
    <property type="entry name" value="ANK"/>
    <property type="match status" value="12"/>
</dbReference>
<reference evidence="5 6" key="1">
    <citation type="journal article" date="2023" name="Nucleic Acids Res.">
        <title>The hologenome of Daphnia magna reveals possible DNA methylation and microbiome-mediated evolution of the host genome.</title>
        <authorList>
            <person name="Chaturvedi A."/>
            <person name="Li X."/>
            <person name="Dhandapani V."/>
            <person name="Marshall H."/>
            <person name="Kissane S."/>
            <person name="Cuenca-Cambronero M."/>
            <person name="Asole G."/>
            <person name="Calvet F."/>
            <person name="Ruiz-Romero M."/>
            <person name="Marangio P."/>
            <person name="Guigo R."/>
            <person name="Rago D."/>
            <person name="Mirbahai L."/>
            <person name="Eastwood N."/>
            <person name="Colbourne J.K."/>
            <person name="Zhou J."/>
            <person name="Mallon E."/>
            <person name="Orsini L."/>
        </authorList>
    </citation>
    <scope>NUCLEOTIDE SEQUENCE [LARGE SCALE GENOMIC DNA]</scope>
    <source>
        <strain evidence="5">LRV0_1</strain>
    </source>
</reference>
<gene>
    <name evidence="5" type="ORF">OUZ56_020365</name>
</gene>
<evidence type="ECO:0000313" key="5">
    <source>
        <dbReference type="EMBL" id="KAK4011252.1"/>
    </source>
</evidence>
<feature type="repeat" description="ANK" evidence="3">
    <location>
        <begin position="244"/>
        <end position="277"/>
    </location>
</feature>
<feature type="repeat" description="ANK" evidence="3">
    <location>
        <begin position="86"/>
        <end position="118"/>
    </location>
</feature>
<dbReference type="Pfam" id="PF12796">
    <property type="entry name" value="Ank_2"/>
    <property type="match status" value="3"/>
</dbReference>
<evidence type="ECO:0000256" key="1">
    <source>
        <dbReference type="ARBA" id="ARBA00022737"/>
    </source>
</evidence>
<evidence type="ECO:0000256" key="4">
    <source>
        <dbReference type="SAM" id="MobiDB-lite"/>
    </source>
</evidence>
<feature type="region of interest" description="Disordered" evidence="4">
    <location>
        <begin position="730"/>
        <end position="855"/>
    </location>
</feature>
<dbReference type="Pfam" id="PF00023">
    <property type="entry name" value="Ank"/>
    <property type="match status" value="1"/>
</dbReference>
<feature type="repeat" description="ANK" evidence="3">
    <location>
        <begin position="278"/>
        <end position="310"/>
    </location>
</feature>
<sequence length="1133" mass="123952">MNPISRISAPRPSRASMEGVSPLMYSCQQGDTQQIRHLIQRKPMCVKESDRTGKTALHYCAENTTVDAAQLLLKANPALINQPDEEGYTPLHLAVIAGNRTMLRYLLDHGAEVNLLDNERHSVVHWATVCGELEALDVILEAGAEASVEDIHGAYPIHYAAQMCGNSKKMIGSGSAGGPLGGPGSSQRYTGLSALKKLINHGVPVDVIDRDGRQPLLWAASSGSADAILALSNAGASVMAADKDGLTALHCAASRGHSDCLETLVALCGAEVDLLDANGCTALFYAVTLGHADCAQLLLDCGANSNHQDKKGRTPAYCGATKGQTETLRLLVQHQADLWIRSTKGDVPLHEAVACGRKDLVLWILRQWQQQQQFGDQSACGSSSVVSGMAMSGAHVVNNDGRSPLHIAAINNNVEMCKFEETVYGNRLSVHVQSSGSSATLHTQFLHIGQSLEGRILIDHGAEINCIMRTARGQLITPLDAALRRGNRGCAKFLQLHGGLAAAKLTDSRALQRALSQAYTENQRRVSVVVHNHAEMMDYPTDSQMSGRSSMIHLPHLAGHKSRTVSRLEDSATQTQVEESFFSENRDGAEVQLSSADMRLGETESGLRRRRIRRRAQQRRSLTDPRPPPNDEELRWKSRQRYSDDSGSESDDEQQLTGSRYHQQQRPNLSQYVSDGGAAGTGASGGDGSGRDKGSTSRLNNIDTVHLEPIVKLNEIVCDLAVRSQSILSNVGTESSGQKDSGFSDLLGRSEEDTKANASAVVRRTDSAAMLEHIRMSPPPSSERPQDDLIQGSNLNEINSNRSSGSLNNQTTTHSPLMDDVESSRKRTFLLLRRTKSERQAENDGSSPNPPVTTNANERVKYKAEIPISVVRAAQAKTRRYNLERKIFQQLLDLKQMQIRIGQANEQVFAKRLIDGFRKDAVTVGLRPYDGSYSFQQLEVYLYNQLRLVQGGRTLLPLVDAPTDREDIQQKPGSGAAMYGEMASESMTGSRTLSVDKCTHTTQRCPHAMYAYTTLPPACYTGVPCAAFIPYHKHHKPVNQQPLPGNTSNGTAKSTTENGRIILPKLNLNNNQKNVTNNKSTYVCLERKINPEQADLETKDISIHINVRSFAPIDNSIILIFDRNLTKIPFQKQ</sequence>
<dbReference type="Pfam" id="PF13637">
    <property type="entry name" value="Ank_4"/>
    <property type="match status" value="1"/>
</dbReference>
<feature type="compositionally biased region" description="Polar residues" evidence="4">
    <location>
        <begin position="843"/>
        <end position="855"/>
    </location>
</feature>
<organism evidence="5 6">
    <name type="scientific">Daphnia magna</name>
    <dbReference type="NCBI Taxonomy" id="35525"/>
    <lineage>
        <taxon>Eukaryota</taxon>
        <taxon>Metazoa</taxon>
        <taxon>Ecdysozoa</taxon>
        <taxon>Arthropoda</taxon>
        <taxon>Crustacea</taxon>
        <taxon>Branchiopoda</taxon>
        <taxon>Diplostraca</taxon>
        <taxon>Cladocera</taxon>
        <taxon>Anomopoda</taxon>
        <taxon>Daphniidae</taxon>
        <taxon>Daphnia</taxon>
    </lineage>
</organism>
<dbReference type="EMBL" id="JAOYFB010000003">
    <property type="protein sequence ID" value="KAK4011252.1"/>
    <property type="molecule type" value="Genomic_DNA"/>
</dbReference>
<dbReference type="PANTHER" id="PTHR24123">
    <property type="entry name" value="ANKYRIN REPEAT-CONTAINING"/>
    <property type="match status" value="1"/>
</dbReference>
<feature type="repeat" description="ANK" evidence="3">
    <location>
        <begin position="119"/>
        <end position="151"/>
    </location>
</feature>
<feature type="compositionally biased region" description="Basic residues" evidence="4">
    <location>
        <begin position="608"/>
        <end position="618"/>
    </location>
</feature>
<keyword evidence="6" id="KW-1185">Reference proteome</keyword>
<evidence type="ECO:0000313" key="6">
    <source>
        <dbReference type="Proteomes" id="UP001234178"/>
    </source>
</evidence>
<feature type="repeat" description="ANK" evidence="3">
    <location>
        <begin position="211"/>
        <end position="243"/>
    </location>
</feature>
<feature type="compositionally biased region" description="Polar residues" evidence="4">
    <location>
        <begin position="791"/>
        <end position="815"/>
    </location>
</feature>
<keyword evidence="2 3" id="KW-0040">ANK repeat</keyword>
<feature type="compositionally biased region" description="Basic and acidic residues" evidence="4">
    <location>
        <begin position="632"/>
        <end position="644"/>
    </location>
</feature>
<evidence type="ECO:0000256" key="2">
    <source>
        <dbReference type="ARBA" id="ARBA00023043"/>
    </source>
</evidence>
<feature type="repeat" description="ANK" evidence="3">
    <location>
        <begin position="311"/>
        <end position="343"/>
    </location>
</feature>
<dbReference type="PROSITE" id="PS50088">
    <property type="entry name" value="ANK_REPEAT"/>
    <property type="match status" value="6"/>
</dbReference>
<dbReference type="InterPro" id="IPR036770">
    <property type="entry name" value="Ankyrin_rpt-contain_sf"/>
</dbReference>
<protein>
    <submittedName>
        <fullName evidence="5">Uncharacterized protein</fullName>
    </submittedName>
</protein>
<dbReference type="InterPro" id="IPR051165">
    <property type="entry name" value="Multifunctional_ANK_Repeat"/>
</dbReference>
<comment type="caution">
    <text evidence="5">The sequence shown here is derived from an EMBL/GenBank/DDBJ whole genome shotgun (WGS) entry which is preliminary data.</text>
</comment>
<feature type="compositionally biased region" description="Gly residues" evidence="4">
    <location>
        <begin position="677"/>
        <end position="688"/>
    </location>
</feature>
<dbReference type="Gene3D" id="1.25.40.20">
    <property type="entry name" value="Ankyrin repeat-containing domain"/>
    <property type="match status" value="4"/>
</dbReference>
<name>A0ABQ9ZEA1_9CRUS</name>
<keyword evidence="1" id="KW-0677">Repeat</keyword>
<dbReference type="Proteomes" id="UP001234178">
    <property type="component" value="Unassembled WGS sequence"/>
</dbReference>
<feature type="region of interest" description="Disordered" evidence="4">
    <location>
        <begin position="562"/>
        <end position="700"/>
    </location>
</feature>
<evidence type="ECO:0000256" key="3">
    <source>
        <dbReference type="PROSITE-ProRule" id="PRU00023"/>
    </source>
</evidence>
<dbReference type="PROSITE" id="PS50297">
    <property type="entry name" value="ANK_REP_REGION"/>
    <property type="match status" value="3"/>
</dbReference>
<dbReference type="SUPFAM" id="SSF48403">
    <property type="entry name" value="Ankyrin repeat"/>
    <property type="match status" value="3"/>
</dbReference>
<dbReference type="InterPro" id="IPR002110">
    <property type="entry name" value="Ankyrin_rpt"/>
</dbReference>
<dbReference type="PANTHER" id="PTHR24123:SF33">
    <property type="entry name" value="PROTEIN HOS4"/>
    <property type="match status" value="1"/>
</dbReference>
<accession>A0ABQ9ZEA1</accession>
<proteinExistence type="predicted"/>
<feature type="compositionally biased region" description="Polar residues" evidence="4">
    <location>
        <begin position="655"/>
        <end position="673"/>
    </location>
</feature>